<protein>
    <recommendedName>
        <fullName evidence="4">Magnesium transporter MgtE intracellular domain-containing protein</fullName>
    </recommendedName>
</protein>
<keyword evidence="1" id="KW-0175">Coiled coil</keyword>
<evidence type="ECO:0000313" key="3">
    <source>
        <dbReference type="EMBL" id="AWV23980.1"/>
    </source>
</evidence>
<organism evidence="3">
    <name type="scientific">Roseomonas mucosa</name>
    <dbReference type="NCBI Taxonomy" id="207340"/>
    <lineage>
        <taxon>Bacteria</taxon>
        <taxon>Pseudomonadati</taxon>
        <taxon>Pseudomonadota</taxon>
        <taxon>Alphaproteobacteria</taxon>
        <taxon>Acetobacterales</taxon>
        <taxon>Roseomonadaceae</taxon>
        <taxon>Roseomonas</taxon>
    </lineage>
</organism>
<feature type="compositionally biased region" description="Low complexity" evidence="2">
    <location>
        <begin position="74"/>
        <end position="92"/>
    </location>
</feature>
<name>A0A4Y1N1Q2_9PROT</name>
<evidence type="ECO:0000256" key="2">
    <source>
        <dbReference type="SAM" id="MobiDB-lite"/>
    </source>
</evidence>
<accession>A0A4Y1N1Q2</accession>
<evidence type="ECO:0000256" key="1">
    <source>
        <dbReference type="SAM" id="Coils"/>
    </source>
</evidence>
<feature type="region of interest" description="Disordered" evidence="2">
    <location>
        <begin position="227"/>
        <end position="248"/>
    </location>
</feature>
<dbReference type="SUPFAM" id="SSF158791">
    <property type="entry name" value="MgtE N-terminal domain-like"/>
    <property type="match status" value="1"/>
</dbReference>
<feature type="region of interest" description="Disordered" evidence="2">
    <location>
        <begin position="55"/>
        <end position="95"/>
    </location>
</feature>
<feature type="compositionally biased region" description="Pro residues" evidence="2">
    <location>
        <begin position="57"/>
        <end position="73"/>
    </location>
</feature>
<gene>
    <name evidence="3" type="ORF">RADP37_02148</name>
</gene>
<dbReference type="RefSeq" id="WP_314214688.1">
    <property type="nucleotide sequence ID" value="NZ_CP025189.1"/>
</dbReference>
<dbReference type="AlphaFoldDB" id="A0A4Y1N1Q2"/>
<evidence type="ECO:0008006" key="4">
    <source>
        <dbReference type="Google" id="ProtNLM"/>
    </source>
</evidence>
<reference evidence="3" key="1">
    <citation type="submission" date="2017-12" db="EMBL/GenBank/DDBJ databases">
        <authorList>
            <person name="Martens C."/>
            <person name="Dahlstrom E."/>
            <person name="Barbian K."/>
            <person name="Sykora L."/>
            <person name="Ricklefs S."/>
            <person name="Bruno D."/>
            <person name="Anzick I."/>
            <person name="Myles I."/>
            <person name="Datta S.K."/>
        </authorList>
    </citation>
    <scope>NUCLEOTIDE SEQUENCE</scope>
    <source>
        <strain evidence="3">AD2</strain>
    </source>
</reference>
<proteinExistence type="predicted"/>
<feature type="coiled-coil region" evidence="1">
    <location>
        <begin position="109"/>
        <end position="167"/>
    </location>
</feature>
<sequence>MSRPRLLPLLMLSGGLLAGCKLLALGQALEWPAGLPGIPSMGRLDGMLIASATASAPPAPVSPDPVSPDPVSPNPAQHGAAPAAAKPSTAPAMPVPEPDPVSIAERAVLESLRERRGQLERREQALAAREAVLAAAESRLKSRLDEMAALQARLEKLEQSRNEREEAGWRGLVKTYETMRPRDAAAVFDELDMPVLVRIVDRMREAKAAQVLGAMRPDRARLLTAELARHRSRANDPDGPDNSQDARR</sequence>
<dbReference type="PROSITE" id="PS51257">
    <property type="entry name" value="PROKAR_LIPOPROTEIN"/>
    <property type="match status" value="1"/>
</dbReference>
<feature type="compositionally biased region" description="Basic and acidic residues" evidence="2">
    <location>
        <begin position="227"/>
        <end position="236"/>
    </location>
</feature>
<dbReference type="EMBL" id="CP025189">
    <property type="protein sequence ID" value="AWV23980.1"/>
    <property type="molecule type" value="Genomic_DNA"/>
</dbReference>